<dbReference type="AlphaFoldDB" id="Q5JNL1"/>
<organism evidence="1">
    <name type="scientific">Oryza sativa subsp. japonica</name>
    <name type="common">Rice</name>
    <dbReference type="NCBI Taxonomy" id="39947"/>
    <lineage>
        <taxon>Eukaryota</taxon>
        <taxon>Viridiplantae</taxon>
        <taxon>Streptophyta</taxon>
        <taxon>Embryophyta</taxon>
        <taxon>Tracheophyta</taxon>
        <taxon>Spermatophyta</taxon>
        <taxon>Magnoliopsida</taxon>
        <taxon>Liliopsida</taxon>
        <taxon>Poales</taxon>
        <taxon>Poaceae</taxon>
        <taxon>BOP clade</taxon>
        <taxon>Oryzoideae</taxon>
        <taxon>Oryzeae</taxon>
        <taxon>Oryzinae</taxon>
        <taxon>Oryza</taxon>
        <taxon>Oryza sativa</taxon>
    </lineage>
</organism>
<evidence type="ECO:0000313" key="1">
    <source>
        <dbReference type="EMBL" id="BAD86946.1"/>
    </source>
</evidence>
<accession>Q5JNL1</accession>
<gene>
    <name evidence="1" type="primary">P0638D12.21</name>
</gene>
<dbReference type="EMBL" id="AP002972">
    <property type="protein sequence ID" value="BAD86946.1"/>
    <property type="molecule type" value="Genomic_DNA"/>
</dbReference>
<sequence length="115" mass="12717">MATGVDCFKLRVGRGRPSQAGGRARAQATASPLVVGGRLAYYNRARGEMYRGSCRARAWSESACGMFLLGWVPWPSWERTPVLHCSGWANRNNQKDEKDVKALMGASPIVAYRVR</sequence>
<name>Q5JNL1_ORYSJ</name>
<protein>
    <submittedName>
        <fullName evidence="1">Uncharacterized protein</fullName>
    </submittedName>
</protein>
<dbReference type="Proteomes" id="UP000817658">
    <property type="component" value="Chromosome 1"/>
</dbReference>
<reference evidence="1" key="1">
    <citation type="journal article" date="2002" name="Nature">
        <title>The genome sequence and structure of rice chromosome 1.</title>
        <authorList>
            <person name="Sasaki T."/>
            <person name="Matsumoto T."/>
            <person name="Yamamoto K."/>
            <person name="Sakata K."/>
            <person name="Baba T."/>
            <person name="Katayose Y."/>
            <person name="Wu J."/>
            <person name="Niimura Y."/>
            <person name="Cheng Z."/>
            <person name="Nagamura Y."/>
            <person name="Antonio B.A."/>
            <person name="Kanamori H."/>
            <person name="Hosokawa S."/>
            <person name="Masukawa M."/>
            <person name="Arikawa K."/>
            <person name="Chiden Y."/>
            <person name="Hayashi M."/>
            <person name="Okamoto M."/>
            <person name="Ando T."/>
            <person name="Aoki H."/>
            <person name="Arita K."/>
            <person name="Hamada M."/>
            <person name="Harada C."/>
            <person name="Hijishita S."/>
            <person name="Honda M."/>
            <person name="Ichikawa Y."/>
            <person name="Idonuma A."/>
            <person name="Iijima M."/>
            <person name="Ikeda M."/>
            <person name="Ikeno M."/>
            <person name="Itoh S."/>
            <person name="Itoh T."/>
            <person name="Itoh Y."/>
            <person name="Itoh Y."/>
            <person name="Iwabuchi A."/>
            <person name="Kamiya K."/>
            <person name="Karasawa W."/>
            <person name="Katagiri S."/>
            <person name="Kikuta A."/>
            <person name="Kobayashi N."/>
            <person name="Kono I."/>
            <person name="Machita K."/>
            <person name="Maehara T."/>
            <person name="Mizuno H."/>
            <person name="Mizubayashi T."/>
            <person name="Mukai Y."/>
            <person name="Nagasaki H."/>
            <person name="Nakashima M."/>
            <person name="Nakama Y."/>
            <person name="Nakamichi Y."/>
            <person name="Nakamura M."/>
            <person name="Namiki N."/>
            <person name="Negishi M."/>
            <person name="Ohta I."/>
            <person name="Ono N."/>
            <person name="Saji S."/>
            <person name="Sakai K."/>
            <person name="Shibata M."/>
            <person name="Shimokawa T."/>
            <person name="Shomura A."/>
            <person name="Song J."/>
            <person name="Takazaki Y."/>
            <person name="Terasawa K."/>
            <person name="Tsuji K."/>
            <person name="Waki K."/>
            <person name="Yamagata H."/>
            <person name="Yamane H."/>
            <person name="Yoshiki S."/>
            <person name="Yoshihara R."/>
            <person name="Yukawa K."/>
            <person name="Zhong H."/>
            <person name="Iwama H."/>
            <person name="Endo T."/>
            <person name="Ito H."/>
            <person name="Hahn J.H."/>
            <person name="Kim H.I."/>
            <person name="Eun M.Y."/>
            <person name="Yano M."/>
            <person name="Jiang J."/>
            <person name="Gojobori T."/>
        </authorList>
    </citation>
    <scope>NUCLEOTIDE SEQUENCE [LARGE SCALE GENOMIC DNA]</scope>
</reference>
<proteinExistence type="predicted"/>